<reference evidence="2" key="1">
    <citation type="submission" date="2023-06" db="EMBL/GenBank/DDBJ databases">
        <title>Genomic analysis of the entomopathogenic nematode Steinernema hermaphroditum.</title>
        <authorList>
            <person name="Schwarz E.M."/>
            <person name="Heppert J.K."/>
            <person name="Baniya A."/>
            <person name="Schwartz H.T."/>
            <person name="Tan C.-H."/>
            <person name="Antoshechkin I."/>
            <person name="Sternberg P.W."/>
            <person name="Goodrich-Blair H."/>
            <person name="Dillman A.R."/>
        </authorList>
    </citation>
    <scope>NUCLEOTIDE SEQUENCE</scope>
    <source>
        <strain evidence="2">PS9179</strain>
        <tissue evidence="2">Whole animal</tissue>
    </source>
</reference>
<feature type="region of interest" description="Disordered" evidence="1">
    <location>
        <begin position="105"/>
        <end position="125"/>
    </location>
</feature>
<name>A0AA39LV82_9BILA</name>
<feature type="compositionally biased region" description="Basic and acidic residues" evidence="1">
    <location>
        <begin position="113"/>
        <end position="125"/>
    </location>
</feature>
<gene>
    <name evidence="2" type="ORF">QR680_005363</name>
</gene>
<feature type="compositionally biased region" description="Basic and acidic residues" evidence="1">
    <location>
        <begin position="248"/>
        <end position="265"/>
    </location>
</feature>
<dbReference type="AlphaFoldDB" id="A0AA39LV82"/>
<evidence type="ECO:0000256" key="1">
    <source>
        <dbReference type="SAM" id="MobiDB-lite"/>
    </source>
</evidence>
<protein>
    <submittedName>
        <fullName evidence="2">Uncharacterized protein</fullName>
    </submittedName>
</protein>
<comment type="caution">
    <text evidence="2">The sequence shown here is derived from an EMBL/GenBank/DDBJ whole genome shotgun (WGS) entry which is preliminary data.</text>
</comment>
<dbReference type="Proteomes" id="UP001175271">
    <property type="component" value="Unassembled WGS sequence"/>
</dbReference>
<evidence type="ECO:0000313" key="2">
    <source>
        <dbReference type="EMBL" id="KAK0410853.1"/>
    </source>
</evidence>
<sequence length="306" mass="34473">MSKKRIDEIVALTSAMNGKNLASMRWAILPFLHDLQNVEDSAFVSMIDSKRNLEQDREVVSGAASFVKELLSLSVTVKGAKRLLELFVRSVSAAMENPKTEKCGCRENGAPGRKMDEPKTRKKTLESQMVRKRPIEETPQPAVKKRRSFIEPPKDDRKWATNSKTPVPQRKLRSILNNTDLNLGESPADTTTYTVCTRKKSKNQGGIQKAVDSDDNSWLKPVLRVHTPACSQPKSGIRGLIRSVLPKTPEDKDEKTSNRSTETHSRPRRRSAAPCQKMEAMKATSKPQKRRSFVNSPVQRRISRLL</sequence>
<dbReference type="EMBL" id="JAUCMV010000003">
    <property type="protein sequence ID" value="KAK0410853.1"/>
    <property type="molecule type" value="Genomic_DNA"/>
</dbReference>
<evidence type="ECO:0000313" key="3">
    <source>
        <dbReference type="Proteomes" id="UP001175271"/>
    </source>
</evidence>
<organism evidence="2 3">
    <name type="scientific">Steinernema hermaphroditum</name>
    <dbReference type="NCBI Taxonomy" id="289476"/>
    <lineage>
        <taxon>Eukaryota</taxon>
        <taxon>Metazoa</taxon>
        <taxon>Ecdysozoa</taxon>
        <taxon>Nematoda</taxon>
        <taxon>Chromadorea</taxon>
        <taxon>Rhabditida</taxon>
        <taxon>Tylenchina</taxon>
        <taxon>Panagrolaimomorpha</taxon>
        <taxon>Strongyloidoidea</taxon>
        <taxon>Steinernematidae</taxon>
        <taxon>Steinernema</taxon>
    </lineage>
</organism>
<feature type="compositionally biased region" description="Basic and acidic residues" evidence="1">
    <location>
        <begin position="148"/>
        <end position="159"/>
    </location>
</feature>
<proteinExistence type="predicted"/>
<feature type="region of interest" description="Disordered" evidence="1">
    <location>
        <begin position="137"/>
        <end position="166"/>
    </location>
</feature>
<accession>A0AA39LV82</accession>
<feature type="region of interest" description="Disordered" evidence="1">
    <location>
        <begin position="244"/>
        <end position="306"/>
    </location>
</feature>
<keyword evidence="3" id="KW-1185">Reference proteome</keyword>